<evidence type="ECO:0000256" key="5">
    <source>
        <dbReference type="SAM" id="MobiDB-lite"/>
    </source>
</evidence>
<proteinExistence type="inferred from homology"/>
<dbReference type="InterPro" id="IPR003599">
    <property type="entry name" value="Ig_sub"/>
</dbReference>
<dbReference type="AlphaFoldDB" id="A0AAV7Q5B1"/>
<reference evidence="8" key="1">
    <citation type="journal article" date="2022" name="bioRxiv">
        <title>Sequencing and chromosome-scale assembly of the giantPleurodeles waltlgenome.</title>
        <authorList>
            <person name="Brown T."/>
            <person name="Elewa A."/>
            <person name="Iarovenko S."/>
            <person name="Subramanian E."/>
            <person name="Araus A.J."/>
            <person name="Petzold A."/>
            <person name="Susuki M."/>
            <person name="Suzuki K.-i.T."/>
            <person name="Hayashi T."/>
            <person name="Toyoda A."/>
            <person name="Oliveira C."/>
            <person name="Osipova E."/>
            <person name="Leigh N.D."/>
            <person name="Simon A."/>
            <person name="Yun M.H."/>
        </authorList>
    </citation>
    <scope>NUCLEOTIDE SEQUENCE</scope>
    <source>
        <strain evidence="8">20211129_DDA</strain>
        <tissue evidence="8">Liver</tissue>
    </source>
</reference>
<evidence type="ECO:0000256" key="2">
    <source>
        <dbReference type="ARBA" id="ARBA00023180"/>
    </source>
</evidence>
<feature type="region of interest" description="Disordered" evidence="5">
    <location>
        <begin position="410"/>
        <end position="450"/>
    </location>
</feature>
<keyword evidence="1" id="KW-0732">Signal</keyword>
<accession>A0AAV7Q5B1</accession>
<gene>
    <name evidence="8" type="ORF">NDU88_011532</name>
</gene>
<evidence type="ECO:0000259" key="7">
    <source>
        <dbReference type="PROSITE" id="PS50835"/>
    </source>
</evidence>
<feature type="transmembrane region" description="Helical" evidence="6">
    <location>
        <begin position="357"/>
        <end position="380"/>
    </location>
</feature>
<keyword evidence="9" id="KW-1185">Reference proteome</keyword>
<keyword evidence="2" id="KW-0325">Glycoprotein</keyword>
<evidence type="ECO:0000256" key="1">
    <source>
        <dbReference type="ARBA" id="ARBA00022729"/>
    </source>
</evidence>
<dbReference type="InterPro" id="IPR007110">
    <property type="entry name" value="Ig-like_dom"/>
</dbReference>
<feature type="compositionally biased region" description="Basic and acidic residues" evidence="5">
    <location>
        <begin position="435"/>
        <end position="450"/>
    </location>
</feature>
<sequence>MQRCARAAASLMLQLDKATMSLLHGKGQKGQSFYQPQATEPLPARRDRELPTTKDRSLPARRDRRRGIEKSIVSLVCVPYGSALSDIPSEMPGIFSSKGSSRCKQSLQGWILMAWLCVWPQRTAAQGPGAGVGTAEVGQTVTLTAPVTAGIVVFSWYRGTALTESQRILSYVVAPPAQNNGPEFTGRESGSPDGSLRIRDLRTNDSGIYTVIVTLNTATTTTGNQQLRVYGTGPTAWPQGTVGPGAGVVTAEVEETVTLTAPVTADILTFAWYRGTAVTEPQLILSYIVPASAQNNGPESTGRESGRPDGSLRIRDLRKSDSGDYTVLVTLDSGATRTASQQLRVYDSPCSTPGFCWQTTLGVACGVLLGAAIIVAGMAVHFERRLNQKFTNKDENLYQNDSVIKNPDTQVENMRKGRKGQSANEDSAADSTYMDLKHGDRAMYEQIRRP</sequence>
<comment type="similarity">
    <text evidence="4">Belongs to the immunoglobulin superfamily. CEA family.</text>
</comment>
<dbReference type="PANTHER" id="PTHR44427">
    <property type="entry name" value="CARCINOEMBRYONIC ANTIGEN-RELATED CELL ADHESION MOLECULE 19"/>
    <property type="match status" value="1"/>
</dbReference>
<keyword evidence="6" id="KW-0812">Transmembrane</keyword>
<keyword evidence="6" id="KW-0472">Membrane</keyword>
<dbReference type="InterPro" id="IPR013783">
    <property type="entry name" value="Ig-like_fold"/>
</dbReference>
<dbReference type="EMBL" id="JANPWB010000011">
    <property type="protein sequence ID" value="KAJ1133235.1"/>
    <property type="molecule type" value="Genomic_DNA"/>
</dbReference>
<evidence type="ECO:0000256" key="3">
    <source>
        <dbReference type="ARBA" id="ARBA00023319"/>
    </source>
</evidence>
<evidence type="ECO:0000313" key="8">
    <source>
        <dbReference type="EMBL" id="KAJ1133235.1"/>
    </source>
</evidence>
<feature type="compositionally biased region" description="Basic and acidic residues" evidence="5">
    <location>
        <begin position="43"/>
        <end position="63"/>
    </location>
</feature>
<dbReference type="PANTHER" id="PTHR44427:SF1">
    <property type="entry name" value="CARCINOEMBRYONIC ANTIGEN-RELATED CELL ADHESION MOLECULE 1"/>
    <property type="match status" value="1"/>
</dbReference>
<dbReference type="InterPro" id="IPR036179">
    <property type="entry name" value="Ig-like_dom_sf"/>
</dbReference>
<dbReference type="SMART" id="SM00089">
    <property type="entry name" value="PKD"/>
    <property type="match status" value="2"/>
</dbReference>
<dbReference type="Pfam" id="PF07686">
    <property type="entry name" value="V-set"/>
    <property type="match status" value="2"/>
</dbReference>
<dbReference type="InterPro" id="IPR022409">
    <property type="entry name" value="PKD/Chitinase_dom"/>
</dbReference>
<feature type="compositionally biased region" description="Polar residues" evidence="5">
    <location>
        <begin position="29"/>
        <end position="38"/>
    </location>
</feature>
<comment type="caution">
    <text evidence="8">The sequence shown here is derived from an EMBL/GenBank/DDBJ whole genome shotgun (WGS) entry which is preliminary data.</text>
</comment>
<keyword evidence="3" id="KW-0393">Immunoglobulin domain</keyword>
<dbReference type="PROSITE" id="PS50835">
    <property type="entry name" value="IG_LIKE"/>
    <property type="match status" value="1"/>
</dbReference>
<feature type="domain" description="Ig-like" evidence="7">
    <location>
        <begin position="120"/>
        <end position="221"/>
    </location>
</feature>
<keyword evidence="6" id="KW-1133">Transmembrane helix</keyword>
<evidence type="ECO:0000256" key="4">
    <source>
        <dbReference type="ARBA" id="ARBA00038222"/>
    </source>
</evidence>
<evidence type="ECO:0000256" key="6">
    <source>
        <dbReference type="SAM" id="Phobius"/>
    </source>
</evidence>
<dbReference type="Gene3D" id="2.60.40.10">
    <property type="entry name" value="Immunoglobulins"/>
    <property type="match status" value="2"/>
</dbReference>
<dbReference type="SUPFAM" id="SSF48726">
    <property type="entry name" value="Immunoglobulin"/>
    <property type="match status" value="2"/>
</dbReference>
<evidence type="ECO:0000313" key="9">
    <source>
        <dbReference type="Proteomes" id="UP001066276"/>
    </source>
</evidence>
<dbReference type="Proteomes" id="UP001066276">
    <property type="component" value="Chromosome 7"/>
</dbReference>
<feature type="region of interest" description="Disordered" evidence="5">
    <location>
        <begin position="26"/>
        <end position="63"/>
    </location>
</feature>
<organism evidence="8 9">
    <name type="scientific">Pleurodeles waltl</name>
    <name type="common">Iberian ribbed newt</name>
    <dbReference type="NCBI Taxonomy" id="8319"/>
    <lineage>
        <taxon>Eukaryota</taxon>
        <taxon>Metazoa</taxon>
        <taxon>Chordata</taxon>
        <taxon>Craniata</taxon>
        <taxon>Vertebrata</taxon>
        <taxon>Euteleostomi</taxon>
        <taxon>Amphibia</taxon>
        <taxon>Batrachia</taxon>
        <taxon>Caudata</taxon>
        <taxon>Salamandroidea</taxon>
        <taxon>Salamandridae</taxon>
        <taxon>Pleurodelinae</taxon>
        <taxon>Pleurodeles</taxon>
    </lineage>
</organism>
<dbReference type="InterPro" id="IPR050831">
    <property type="entry name" value="CEA_cell_adhesion"/>
</dbReference>
<dbReference type="SMART" id="SM00409">
    <property type="entry name" value="IG"/>
    <property type="match status" value="2"/>
</dbReference>
<protein>
    <recommendedName>
        <fullName evidence="7">Ig-like domain-containing protein</fullName>
    </recommendedName>
</protein>
<dbReference type="InterPro" id="IPR013106">
    <property type="entry name" value="Ig_V-set"/>
</dbReference>
<name>A0AAV7Q5B1_PLEWA</name>